<feature type="compositionally biased region" description="Low complexity" evidence="1">
    <location>
        <begin position="8"/>
        <end position="17"/>
    </location>
</feature>
<sequence>MLRRSRSGRGPLSPPSLEGEEEDLGGGGKGGTGPGQPGAAELVDAPMGPFMTEPGRAASFLGTERGRPEDSFCTWERVSGASLLGDTGIGIGIGIGMGMGIGRGHGNSTVTGGSRDPPRVFGGPGGGGGTAVGGAGVCGAGACGADSNGWRIGGGRRSSGRCSNKWGSRGVRGRSGGSMCGSNSGAPPTIGNNPPSPPPKPPKGSPGEPSPLPSPPTSTAGADSRSPAGPGSCCCASSCLTRIVGILTGSSCRSVSGWAVRVTCMEERMFRGRPVSLPPSRRSRSLGRP</sequence>
<feature type="region of interest" description="Disordered" evidence="1">
    <location>
        <begin position="154"/>
        <end position="226"/>
    </location>
</feature>
<name>A0A5B7G574_PORTR</name>
<protein>
    <submittedName>
        <fullName evidence="2">Uncharacterized protein</fullName>
    </submittedName>
</protein>
<organism evidence="2 3">
    <name type="scientific">Portunus trituberculatus</name>
    <name type="common">Swimming crab</name>
    <name type="synonym">Neptunus trituberculatus</name>
    <dbReference type="NCBI Taxonomy" id="210409"/>
    <lineage>
        <taxon>Eukaryota</taxon>
        <taxon>Metazoa</taxon>
        <taxon>Ecdysozoa</taxon>
        <taxon>Arthropoda</taxon>
        <taxon>Crustacea</taxon>
        <taxon>Multicrustacea</taxon>
        <taxon>Malacostraca</taxon>
        <taxon>Eumalacostraca</taxon>
        <taxon>Eucarida</taxon>
        <taxon>Decapoda</taxon>
        <taxon>Pleocyemata</taxon>
        <taxon>Brachyura</taxon>
        <taxon>Eubrachyura</taxon>
        <taxon>Portunoidea</taxon>
        <taxon>Portunidae</taxon>
        <taxon>Portuninae</taxon>
        <taxon>Portunus</taxon>
    </lineage>
</organism>
<feature type="compositionally biased region" description="Low complexity" evidence="1">
    <location>
        <begin position="160"/>
        <end position="169"/>
    </location>
</feature>
<proteinExistence type="predicted"/>
<evidence type="ECO:0000256" key="1">
    <source>
        <dbReference type="SAM" id="MobiDB-lite"/>
    </source>
</evidence>
<dbReference type="Proteomes" id="UP000324222">
    <property type="component" value="Unassembled WGS sequence"/>
</dbReference>
<evidence type="ECO:0000313" key="3">
    <source>
        <dbReference type="Proteomes" id="UP000324222"/>
    </source>
</evidence>
<gene>
    <name evidence="2" type="ORF">E2C01_049052</name>
</gene>
<evidence type="ECO:0000313" key="2">
    <source>
        <dbReference type="EMBL" id="MPC55121.1"/>
    </source>
</evidence>
<reference evidence="2 3" key="1">
    <citation type="submission" date="2019-05" db="EMBL/GenBank/DDBJ databases">
        <title>Another draft genome of Portunus trituberculatus and its Hox gene families provides insights of decapod evolution.</title>
        <authorList>
            <person name="Jeong J.-H."/>
            <person name="Song I."/>
            <person name="Kim S."/>
            <person name="Choi T."/>
            <person name="Kim D."/>
            <person name="Ryu S."/>
            <person name="Kim W."/>
        </authorList>
    </citation>
    <scope>NUCLEOTIDE SEQUENCE [LARGE SCALE GENOMIC DNA]</scope>
    <source>
        <tissue evidence="2">Muscle</tissue>
    </source>
</reference>
<accession>A0A5B7G574</accession>
<feature type="compositionally biased region" description="Gly residues" evidence="1">
    <location>
        <begin position="25"/>
        <end position="36"/>
    </location>
</feature>
<feature type="region of interest" description="Disordered" evidence="1">
    <location>
        <begin position="1"/>
        <end position="49"/>
    </location>
</feature>
<dbReference type="AlphaFoldDB" id="A0A5B7G574"/>
<comment type="caution">
    <text evidence="2">The sequence shown here is derived from an EMBL/GenBank/DDBJ whole genome shotgun (WGS) entry which is preliminary data.</text>
</comment>
<keyword evidence="3" id="KW-1185">Reference proteome</keyword>
<dbReference type="EMBL" id="VSRR010012911">
    <property type="protein sequence ID" value="MPC55121.1"/>
    <property type="molecule type" value="Genomic_DNA"/>
</dbReference>
<feature type="compositionally biased region" description="Low complexity" evidence="1">
    <location>
        <begin position="180"/>
        <end position="193"/>
    </location>
</feature>
<feature type="compositionally biased region" description="Pro residues" evidence="1">
    <location>
        <begin position="194"/>
        <end position="216"/>
    </location>
</feature>